<dbReference type="eggNOG" id="KOG4748">
    <property type="taxonomic scope" value="Eukaryota"/>
</dbReference>
<evidence type="ECO:0000256" key="11">
    <source>
        <dbReference type="SAM" id="Phobius"/>
    </source>
</evidence>
<name>A0A087GKH8_ARAAL</name>
<dbReference type="GO" id="GO:0005768">
    <property type="term" value="C:endosome"/>
    <property type="evidence" value="ECO:0007669"/>
    <property type="project" value="TreeGrafter"/>
</dbReference>
<evidence type="ECO:0000256" key="5">
    <source>
        <dbReference type="ARBA" id="ARBA00022692"/>
    </source>
</evidence>
<dbReference type="Proteomes" id="UP000029120">
    <property type="component" value="Chromosome 7"/>
</dbReference>
<evidence type="ECO:0000256" key="9">
    <source>
        <dbReference type="ARBA" id="ARBA00023136"/>
    </source>
</evidence>
<keyword evidence="8" id="KW-0333">Golgi apparatus</keyword>
<evidence type="ECO:0000256" key="3">
    <source>
        <dbReference type="ARBA" id="ARBA00022676"/>
    </source>
</evidence>
<dbReference type="Pfam" id="PF05637">
    <property type="entry name" value="Glyco_transf_34"/>
    <property type="match status" value="1"/>
</dbReference>
<evidence type="ECO:0000256" key="7">
    <source>
        <dbReference type="ARBA" id="ARBA00022989"/>
    </source>
</evidence>
<comment type="subcellular location">
    <subcellularLocation>
        <location evidence="1">Golgi apparatus membrane</location>
        <topology evidence="1">Single-pass type II membrane protein</topology>
    </subcellularLocation>
</comment>
<dbReference type="PANTHER" id="PTHR31311">
    <property type="entry name" value="XYLOGLUCAN 6-XYLOSYLTRANSFERASE 5-RELATED-RELATED"/>
    <property type="match status" value="1"/>
</dbReference>
<evidence type="ECO:0000256" key="4">
    <source>
        <dbReference type="ARBA" id="ARBA00022679"/>
    </source>
</evidence>
<dbReference type="PANTHER" id="PTHR31311:SF28">
    <property type="entry name" value="GLYCOSYLTRANSFERASE 6"/>
    <property type="match status" value="1"/>
</dbReference>
<dbReference type="AlphaFoldDB" id="A0A087GKH8"/>
<protein>
    <recommendedName>
        <fullName evidence="14">Glycosyltransferase 7</fullName>
    </recommendedName>
</protein>
<evidence type="ECO:0000256" key="2">
    <source>
        <dbReference type="ARBA" id="ARBA00005664"/>
    </source>
</evidence>
<evidence type="ECO:0000256" key="6">
    <source>
        <dbReference type="ARBA" id="ARBA00022968"/>
    </source>
</evidence>
<dbReference type="InterPro" id="IPR008630">
    <property type="entry name" value="Glyco_trans_34"/>
</dbReference>
<sequence length="439" mass="51211">MKKHGGAKTKTTVCFSNIIIFLTGAFMSLILVWSYFSIFSPSSNFTILTGLRKTINNEPTQCSGSNLQFDPNEPGFYDDPDLTYTIETPIKNWDEKRKQWLESHPSFKPGSSNRIVMVTGSQSKPCKNPIGDHLLLRFFKNKVDYCRIHNHDIFYSNSLLDPKMNSYWAKLPVVKSAMIAHPEAEWIWWVDSDAVFTDMEFKPPLNRYKNHNLVVHGWFNMIYEKQSWTALNAGVFLIRNCQWSMDLIDTWKEMGPVGPEYAKWGEIQRSVFKDKLFPESDDQTALIYLLYKHKDVYYDKIYLEGEYYLQGYWIGVVDGFGNVTERYLEMEREDVRLRRRHAEKVSEGYGAFREERFLKGEFGGRGSRRRAFVTHFTGCQPCSGDHNPIYDGDKCWNEMIRALNFGDNQVMRVYGYVHSDLSKTSPLVPLPFDYPDEAW</sequence>
<keyword evidence="6" id="KW-0735">Signal-anchor</keyword>
<evidence type="ECO:0000256" key="10">
    <source>
        <dbReference type="ARBA" id="ARBA00023180"/>
    </source>
</evidence>
<keyword evidence="9 11" id="KW-0472">Membrane</keyword>
<dbReference type="OrthoDB" id="407658at2759"/>
<proteinExistence type="inferred from homology"/>
<comment type="similarity">
    <text evidence="2">Belongs to the glycosyltransferase 34 family.</text>
</comment>
<dbReference type="GO" id="GO:0008378">
    <property type="term" value="F:galactosyltransferase activity"/>
    <property type="evidence" value="ECO:0007669"/>
    <property type="project" value="EnsemblPlants"/>
</dbReference>
<keyword evidence="4" id="KW-0808">Transferase</keyword>
<dbReference type="GO" id="GO:0000139">
    <property type="term" value="C:Golgi membrane"/>
    <property type="evidence" value="ECO:0007669"/>
    <property type="project" value="UniProtKB-SubCell"/>
</dbReference>
<dbReference type="Gene3D" id="3.90.550.10">
    <property type="entry name" value="Spore Coat Polysaccharide Biosynthesis Protein SpsA, Chain A"/>
    <property type="match status" value="1"/>
</dbReference>
<evidence type="ECO:0000313" key="12">
    <source>
        <dbReference type="EMBL" id="KFK30380.1"/>
    </source>
</evidence>
<organism evidence="12 13">
    <name type="scientific">Arabis alpina</name>
    <name type="common">Alpine rock-cress</name>
    <dbReference type="NCBI Taxonomy" id="50452"/>
    <lineage>
        <taxon>Eukaryota</taxon>
        <taxon>Viridiplantae</taxon>
        <taxon>Streptophyta</taxon>
        <taxon>Embryophyta</taxon>
        <taxon>Tracheophyta</taxon>
        <taxon>Spermatophyta</taxon>
        <taxon>Magnoliopsida</taxon>
        <taxon>eudicotyledons</taxon>
        <taxon>Gunneridae</taxon>
        <taxon>Pentapetalae</taxon>
        <taxon>rosids</taxon>
        <taxon>malvids</taxon>
        <taxon>Brassicales</taxon>
        <taxon>Brassicaceae</taxon>
        <taxon>Arabideae</taxon>
        <taxon>Arabis</taxon>
    </lineage>
</organism>
<keyword evidence="10" id="KW-0325">Glycoprotein</keyword>
<dbReference type="GO" id="GO:0005802">
    <property type="term" value="C:trans-Golgi network"/>
    <property type="evidence" value="ECO:0007669"/>
    <property type="project" value="TreeGrafter"/>
</dbReference>
<keyword evidence="5 11" id="KW-0812">Transmembrane</keyword>
<keyword evidence="7 11" id="KW-1133">Transmembrane helix</keyword>
<dbReference type="FunFam" id="3.90.550.10:FF:000127">
    <property type="entry name" value="Probable glycosyltransferase 7"/>
    <property type="match status" value="1"/>
</dbReference>
<dbReference type="Gramene" id="KFK30380">
    <property type="protein sequence ID" value="KFK30380"/>
    <property type="gene ID" value="AALP_AA7G253700"/>
</dbReference>
<accession>A0A087GKH8</accession>
<feature type="transmembrane region" description="Helical" evidence="11">
    <location>
        <begin position="12"/>
        <end position="36"/>
    </location>
</feature>
<reference evidence="13" key="1">
    <citation type="journal article" date="2015" name="Nat. Plants">
        <title>Genome expansion of Arabis alpina linked with retrotransposition and reduced symmetric DNA methylation.</title>
        <authorList>
            <person name="Willing E.M."/>
            <person name="Rawat V."/>
            <person name="Mandakova T."/>
            <person name="Maumus F."/>
            <person name="James G.V."/>
            <person name="Nordstroem K.J."/>
            <person name="Becker C."/>
            <person name="Warthmann N."/>
            <person name="Chica C."/>
            <person name="Szarzynska B."/>
            <person name="Zytnicki M."/>
            <person name="Albani M.C."/>
            <person name="Kiefer C."/>
            <person name="Bergonzi S."/>
            <person name="Castaings L."/>
            <person name="Mateos J.L."/>
            <person name="Berns M.C."/>
            <person name="Bujdoso N."/>
            <person name="Piofczyk T."/>
            <person name="de Lorenzo L."/>
            <person name="Barrero-Sicilia C."/>
            <person name="Mateos I."/>
            <person name="Piednoel M."/>
            <person name="Hagmann J."/>
            <person name="Chen-Min-Tao R."/>
            <person name="Iglesias-Fernandez R."/>
            <person name="Schuster S.C."/>
            <person name="Alonso-Blanco C."/>
            <person name="Roudier F."/>
            <person name="Carbonero P."/>
            <person name="Paz-Ares J."/>
            <person name="Davis S.J."/>
            <person name="Pecinka A."/>
            <person name="Quesneville H."/>
            <person name="Colot V."/>
            <person name="Lysak M.A."/>
            <person name="Weigel D."/>
            <person name="Coupland G."/>
            <person name="Schneeberger K."/>
        </authorList>
    </citation>
    <scope>NUCLEOTIDE SEQUENCE [LARGE SCALE GENOMIC DNA]</scope>
    <source>
        <strain evidence="13">cv. Pajares</strain>
    </source>
</reference>
<dbReference type="OMA" id="MDLIDTW"/>
<evidence type="ECO:0008006" key="14">
    <source>
        <dbReference type="Google" id="ProtNLM"/>
    </source>
</evidence>
<evidence type="ECO:0000256" key="1">
    <source>
        <dbReference type="ARBA" id="ARBA00004323"/>
    </source>
</evidence>
<evidence type="ECO:0000313" key="13">
    <source>
        <dbReference type="Proteomes" id="UP000029120"/>
    </source>
</evidence>
<evidence type="ECO:0000256" key="8">
    <source>
        <dbReference type="ARBA" id="ARBA00023034"/>
    </source>
</evidence>
<keyword evidence="13" id="KW-1185">Reference proteome</keyword>
<dbReference type="InterPro" id="IPR029044">
    <property type="entry name" value="Nucleotide-diphossugar_trans"/>
</dbReference>
<keyword evidence="3" id="KW-0328">Glycosyltransferase</keyword>
<gene>
    <name evidence="12" type="ordered locus">AALP_Aa7g253700</name>
</gene>
<dbReference type="EMBL" id="CM002875">
    <property type="protein sequence ID" value="KFK30380.1"/>
    <property type="molecule type" value="Genomic_DNA"/>
</dbReference>